<comment type="caution">
    <text evidence="3">The sequence shown here is derived from an EMBL/GenBank/DDBJ whole genome shotgun (WGS) entry which is preliminary data.</text>
</comment>
<organism evidence="3 4">
    <name type="scientific">Clostridium malenominatum</name>
    <dbReference type="NCBI Taxonomy" id="1539"/>
    <lineage>
        <taxon>Bacteria</taxon>
        <taxon>Bacillati</taxon>
        <taxon>Bacillota</taxon>
        <taxon>Clostridia</taxon>
        <taxon>Eubacteriales</taxon>
        <taxon>Clostridiaceae</taxon>
        <taxon>Clostridium</taxon>
    </lineage>
</organism>
<keyword evidence="4" id="KW-1185">Reference proteome</keyword>
<dbReference type="PROSITE" id="PS50883">
    <property type="entry name" value="EAL"/>
    <property type="match status" value="1"/>
</dbReference>
<dbReference type="SUPFAM" id="SSF141868">
    <property type="entry name" value="EAL domain-like"/>
    <property type="match status" value="1"/>
</dbReference>
<evidence type="ECO:0000313" key="4">
    <source>
        <dbReference type="Proteomes" id="UP001500339"/>
    </source>
</evidence>
<accession>A0ABN1IM02</accession>
<dbReference type="PROSITE" id="PS50887">
    <property type="entry name" value="GGDEF"/>
    <property type="match status" value="1"/>
</dbReference>
<dbReference type="Pfam" id="PF00990">
    <property type="entry name" value="GGDEF"/>
    <property type="match status" value="1"/>
</dbReference>
<dbReference type="InterPro" id="IPR035919">
    <property type="entry name" value="EAL_sf"/>
</dbReference>
<dbReference type="Proteomes" id="UP001500339">
    <property type="component" value="Unassembled WGS sequence"/>
</dbReference>
<sequence>MYRLAYYDTLTKLPNRAFFEKKVSKMLKEAEESGEKMALLYFDIDDFKNVNEILGHKIGDELLKHIVNIINTFVKPPNFCARLSGDEFVIVLKKIIDKDLIIKDVEDFLMEIKKPWNFEGNEFFITVSMGIAVYPEDGRDLESLYKNVDASVHHVKSRGKDGYEFYDFNMQEKTLKRISMINSLRIAIENKEFTLYYQPQIELQTGKIKGMEALIRWFHPKKGHIPPDQFIPLAEEVGYIRQIDQWVIETACKQKKLWNEKGYNFGKISVNISSKMLVQEDFVGILKNTLNECGLEYSELEIEITETAIIYDLDSVIKIIEQLRGIGVSIALDDFGTGYSSLTYLKKLPINVLKIDREFIQSIINNNEEEFIVKSVIKLAHNLKLQVIAEGVETMEQATFLKEDGCQVGQGYLFSKAVPPEEIEKLFSSGKII</sequence>
<dbReference type="SUPFAM" id="SSF55073">
    <property type="entry name" value="Nucleotide cyclase"/>
    <property type="match status" value="1"/>
</dbReference>
<protein>
    <recommendedName>
        <fullName evidence="5">Diguanylate cyclase (GGDEF) domain-containing protein</fullName>
    </recommendedName>
</protein>
<feature type="domain" description="GGDEF" evidence="2">
    <location>
        <begin position="35"/>
        <end position="168"/>
    </location>
</feature>
<dbReference type="InterPro" id="IPR000160">
    <property type="entry name" value="GGDEF_dom"/>
</dbReference>
<dbReference type="SMART" id="SM00052">
    <property type="entry name" value="EAL"/>
    <property type="match status" value="1"/>
</dbReference>
<dbReference type="Gene3D" id="3.30.70.270">
    <property type="match status" value="1"/>
</dbReference>
<evidence type="ECO:0000259" key="2">
    <source>
        <dbReference type="PROSITE" id="PS50887"/>
    </source>
</evidence>
<dbReference type="InterPro" id="IPR043128">
    <property type="entry name" value="Rev_trsase/Diguanyl_cyclase"/>
</dbReference>
<feature type="domain" description="EAL" evidence="1">
    <location>
        <begin position="177"/>
        <end position="431"/>
    </location>
</feature>
<dbReference type="EMBL" id="BAAACF010000001">
    <property type="protein sequence ID" value="GAA0717069.1"/>
    <property type="molecule type" value="Genomic_DNA"/>
</dbReference>
<name>A0ABN1IM02_9CLOT</name>
<proteinExistence type="predicted"/>
<dbReference type="Gene3D" id="3.20.20.450">
    <property type="entry name" value="EAL domain"/>
    <property type="match status" value="1"/>
</dbReference>
<dbReference type="Pfam" id="PF00563">
    <property type="entry name" value="EAL"/>
    <property type="match status" value="1"/>
</dbReference>
<evidence type="ECO:0008006" key="5">
    <source>
        <dbReference type="Google" id="ProtNLM"/>
    </source>
</evidence>
<dbReference type="InterPro" id="IPR052155">
    <property type="entry name" value="Biofilm_reg_signaling"/>
</dbReference>
<dbReference type="PANTHER" id="PTHR44757:SF2">
    <property type="entry name" value="BIOFILM ARCHITECTURE MAINTENANCE PROTEIN MBAA"/>
    <property type="match status" value="1"/>
</dbReference>
<dbReference type="NCBIfam" id="TIGR00254">
    <property type="entry name" value="GGDEF"/>
    <property type="match status" value="1"/>
</dbReference>
<reference evidence="3 4" key="1">
    <citation type="journal article" date="2019" name="Int. J. Syst. Evol. Microbiol.">
        <title>The Global Catalogue of Microorganisms (GCM) 10K type strain sequencing project: providing services to taxonomists for standard genome sequencing and annotation.</title>
        <authorList>
            <consortium name="The Broad Institute Genomics Platform"/>
            <consortium name="The Broad Institute Genome Sequencing Center for Infectious Disease"/>
            <person name="Wu L."/>
            <person name="Ma J."/>
        </authorList>
    </citation>
    <scope>NUCLEOTIDE SEQUENCE [LARGE SCALE GENOMIC DNA]</scope>
    <source>
        <strain evidence="3 4">JCM 1405</strain>
    </source>
</reference>
<dbReference type="RefSeq" id="WP_343765562.1">
    <property type="nucleotide sequence ID" value="NZ_BAAACF010000001.1"/>
</dbReference>
<evidence type="ECO:0000259" key="1">
    <source>
        <dbReference type="PROSITE" id="PS50883"/>
    </source>
</evidence>
<dbReference type="SMART" id="SM00267">
    <property type="entry name" value="GGDEF"/>
    <property type="match status" value="1"/>
</dbReference>
<evidence type="ECO:0000313" key="3">
    <source>
        <dbReference type="EMBL" id="GAA0717069.1"/>
    </source>
</evidence>
<dbReference type="InterPro" id="IPR001633">
    <property type="entry name" value="EAL_dom"/>
</dbReference>
<dbReference type="InterPro" id="IPR029787">
    <property type="entry name" value="Nucleotide_cyclase"/>
</dbReference>
<gene>
    <name evidence="3" type="ORF">GCM10008905_02270</name>
</gene>
<dbReference type="CDD" id="cd01949">
    <property type="entry name" value="GGDEF"/>
    <property type="match status" value="1"/>
</dbReference>
<dbReference type="PANTHER" id="PTHR44757">
    <property type="entry name" value="DIGUANYLATE CYCLASE DGCP"/>
    <property type="match status" value="1"/>
</dbReference>
<dbReference type="CDD" id="cd01948">
    <property type="entry name" value="EAL"/>
    <property type="match status" value="1"/>
</dbReference>